<name>X1I5J6_9ZZZZ</name>
<accession>X1I5J6</accession>
<evidence type="ECO:0000313" key="1">
    <source>
        <dbReference type="EMBL" id="GAH64560.1"/>
    </source>
</evidence>
<feature type="non-terminal residue" evidence="1">
    <location>
        <position position="1"/>
    </location>
</feature>
<protein>
    <submittedName>
        <fullName evidence="1">Uncharacterized protein</fullName>
    </submittedName>
</protein>
<reference evidence="1" key="1">
    <citation type="journal article" date="2014" name="Front. Microbiol.">
        <title>High frequency of phylogenetically diverse reductive dehalogenase-homologous genes in deep subseafloor sedimentary metagenomes.</title>
        <authorList>
            <person name="Kawai M."/>
            <person name="Futagami T."/>
            <person name="Toyoda A."/>
            <person name="Takaki Y."/>
            <person name="Nishi S."/>
            <person name="Hori S."/>
            <person name="Arai W."/>
            <person name="Tsubouchi T."/>
            <person name="Morono Y."/>
            <person name="Uchiyama I."/>
            <person name="Ito T."/>
            <person name="Fujiyama A."/>
            <person name="Inagaki F."/>
            <person name="Takami H."/>
        </authorList>
    </citation>
    <scope>NUCLEOTIDE SEQUENCE</scope>
    <source>
        <strain evidence="1">Expedition CK06-06</strain>
    </source>
</reference>
<dbReference type="EMBL" id="BARU01033192">
    <property type="protein sequence ID" value="GAH64560.1"/>
    <property type="molecule type" value="Genomic_DNA"/>
</dbReference>
<comment type="caution">
    <text evidence="1">The sequence shown here is derived from an EMBL/GenBank/DDBJ whole genome shotgun (WGS) entry which is preliminary data.</text>
</comment>
<organism evidence="1">
    <name type="scientific">marine sediment metagenome</name>
    <dbReference type="NCBI Taxonomy" id="412755"/>
    <lineage>
        <taxon>unclassified sequences</taxon>
        <taxon>metagenomes</taxon>
        <taxon>ecological metagenomes</taxon>
    </lineage>
</organism>
<dbReference type="AlphaFoldDB" id="X1I5J6"/>
<proteinExistence type="predicted"/>
<sequence>DLPPFVVAVAMWYFRPVYAALGGGPSVARTGAQG</sequence>
<gene>
    <name evidence="1" type="ORF">S03H2_52252</name>
</gene>